<feature type="region of interest" description="Disordered" evidence="1">
    <location>
        <begin position="102"/>
        <end position="122"/>
    </location>
</feature>
<protein>
    <submittedName>
        <fullName evidence="3">Uncharacterized protein</fullName>
    </submittedName>
</protein>
<name>A0A5C6BTU8_9BACT</name>
<keyword evidence="4" id="KW-1185">Reference proteome</keyword>
<sequence>MLVSQCPRCHESVCVPDTLLTGSNHSHDAVALAQCPWCLETLDGSELRAVLPPPLILVGEQSVLSSSASPDEQWASGSQNLADVNLGSGTLASSSASRFQGSQSALVDHAPENPSHQSNASGLDSLAVDHSHVEQDPAVEFQQSNVHHTETAAASPVNPPQRVIKISVPGKSGTDKSAAMMDIDSSHSRRRSRKSSPLKTMLGVALGGLLALPIVGIILHFATGQYVPYISDILPGGGSARTQNRASAPMPIDYSQPQLAEDSSPTPLEGKSIGDDLPDPDLFGEPRDPADAALQAIADETTNANTGANTDGSDQLSSDTINNTATLTDNSTAPPGSELIFQEDISADDAMPNAIAPNEGQVESDPRTGVLPPDTAASADPIPDPAMPDNLFDNTLPDDDIFGDGAPTENTLGDNLPSDNLPSDNLPSDDLPSDDLPSEDSPSDNVAGDDVSGDDMLGGADPEGDVLDAFDPGLILPDDIDGNTPPDFTDPRDATEASSDSLDASAVSPELTISDATDDLFGGTSEISFPTPAAPETAADQPPTLNVDAEIAALTRTLDEIQNMAADAPQRGERVEKLYESLSILAGEVDSNSVAKLNPLLNKISANTTLVIAFAKATPGWVSRSESDRGGDGAVVVGKMSGDAANATFTLLNKQELPVKLPPSIAAAPEGFQVGLGRINGSGADASLTLDLLSEIKK</sequence>
<proteinExistence type="predicted"/>
<feature type="compositionally biased region" description="Low complexity" evidence="1">
    <location>
        <begin position="496"/>
        <end position="508"/>
    </location>
</feature>
<dbReference type="EMBL" id="SJPU01000002">
    <property type="protein sequence ID" value="TWU15272.1"/>
    <property type="molecule type" value="Genomic_DNA"/>
</dbReference>
<evidence type="ECO:0000256" key="1">
    <source>
        <dbReference type="SAM" id="MobiDB-lite"/>
    </source>
</evidence>
<feature type="region of interest" description="Disordered" evidence="1">
    <location>
        <begin position="302"/>
        <end position="542"/>
    </location>
</feature>
<evidence type="ECO:0000256" key="2">
    <source>
        <dbReference type="SAM" id="Phobius"/>
    </source>
</evidence>
<keyword evidence="2" id="KW-0812">Transmembrane</keyword>
<organism evidence="3 4">
    <name type="scientific">Allorhodopirellula heiligendammensis</name>
    <dbReference type="NCBI Taxonomy" id="2714739"/>
    <lineage>
        <taxon>Bacteria</taxon>
        <taxon>Pseudomonadati</taxon>
        <taxon>Planctomycetota</taxon>
        <taxon>Planctomycetia</taxon>
        <taxon>Pirellulales</taxon>
        <taxon>Pirellulaceae</taxon>
        <taxon>Allorhodopirellula</taxon>
    </lineage>
</organism>
<dbReference type="Proteomes" id="UP000319908">
    <property type="component" value="Unassembled WGS sequence"/>
</dbReference>
<evidence type="ECO:0000313" key="3">
    <source>
        <dbReference type="EMBL" id="TWU15272.1"/>
    </source>
</evidence>
<feature type="compositionally biased region" description="Acidic residues" evidence="1">
    <location>
        <begin position="431"/>
        <end position="442"/>
    </location>
</feature>
<reference evidence="3 4" key="1">
    <citation type="journal article" date="2020" name="Antonie Van Leeuwenhoek">
        <title>Rhodopirellula heiligendammensis sp. nov., Rhodopirellula pilleata sp. nov., and Rhodopirellula solitaria sp. nov. isolated from natural or artificial marine surfaces in Northern Germany and California, USA, and emended description of the genus Rhodopirellula.</title>
        <authorList>
            <person name="Kallscheuer N."/>
            <person name="Wiegand S."/>
            <person name="Jogler M."/>
            <person name="Boedeker C."/>
            <person name="Peeters S.H."/>
            <person name="Rast P."/>
            <person name="Heuer A."/>
            <person name="Jetten M.S.M."/>
            <person name="Rohde M."/>
            <person name="Jogler C."/>
        </authorList>
    </citation>
    <scope>NUCLEOTIDE SEQUENCE [LARGE SCALE GENOMIC DNA]</scope>
    <source>
        <strain evidence="3 4">Poly21</strain>
    </source>
</reference>
<gene>
    <name evidence="3" type="ORF">Poly21_24670</name>
</gene>
<keyword evidence="2" id="KW-0472">Membrane</keyword>
<feature type="compositionally biased region" description="Polar residues" evidence="1">
    <location>
        <begin position="313"/>
        <end position="334"/>
    </location>
</feature>
<dbReference type="AlphaFoldDB" id="A0A5C6BTU8"/>
<feature type="compositionally biased region" description="Low complexity" evidence="1">
    <location>
        <begin position="414"/>
        <end position="430"/>
    </location>
</feature>
<evidence type="ECO:0000313" key="4">
    <source>
        <dbReference type="Proteomes" id="UP000319908"/>
    </source>
</evidence>
<feature type="region of interest" description="Disordered" evidence="1">
    <location>
        <begin position="147"/>
        <end position="197"/>
    </location>
</feature>
<feature type="compositionally biased region" description="Low complexity" evidence="1">
    <location>
        <begin position="302"/>
        <end position="312"/>
    </location>
</feature>
<feature type="region of interest" description="Disordered" evidence="1">
    <location>
        <begin position="240"/>
        <end position="288"/>
    </location>
</feature>
<feature type="transmembrane region" description="Helical" evidence="2">
    <location>
        <begin position="200"/>
        <end position="222"/>
    </location>
</feature>
<accession>A0A5C6BTU8</accession>
<feature type="compositionally biased region" description="Polar residues" evidence="1">
    <location>
        <begin position="255"/>
        <end position="266"/>
    </location>
</feature>
<comment type="caution">
    <text evidence="3">The sequence shown here is derived from an EMBL/GenBank/DDBJ whole genome shotgun (WGS) entry which is preliminary data.</text>
</comment>
<keyword evidence="2" id="KW-1133">Transmembrane helix</keyword>